<reference evidence="2" key="1">
    <citation type="journal article" date="2019" name="Sci. Rep.">
        <title>Draft genome of Tanacetum cinerariifolium, the natural source of mosquito coil.</title>
        <authorList>
            <person name="Yamashiro T."/>
            <person name="Shiraishi A."/>
            <person name="Satake H."/>
            <person name="Nakayama K."/>
        </authorList>
    </citation>
    <scope>NUCLEOTIDE SEQUENCE</scope>
</reference>
<name>A0A699L106_TANCI</name>
<accession>A0A699L106</accession>
<dbReference type="EMBL" id="BKCJ010576169">
    <property type="protein sequence ID" value="GFB21014.1"/>
    <property type="molecule type" value="Genomic_DNA"/>
</dbReference>
<organism evidence="2">
    <name type="scientific">Tanacetum cinerariifolium</name>
    <name type="common">Dalmatian daisy</name>
    <name type="synonym">Chrysanthemum cinerariifolium</name>
    <dbReference type="NCBI Taxonomy" id="118510"/>
    <lineage>
        <taxon>Eukaryota</taxon>
        <taxon>Viridiplantae</taxon>
        <taxon>Streptophyta</taxon>
        <taxon>Embryophyta</taxon>
        <taxon>Tracheophyta</taxon>
        <taxon>Spermatophyta</taxon>
        <taxon>Magnoliopsida</taxon>
        <taxon>eudicotyledons</taxon>
        <taxon>Gunneridae</taxon>
        <taxon>Pentapetalae</taxon>
        <taxon>asterids</taxon>
        <taxon>campanulids</taxon>
        <taxon>Asterales</taxon>
        <taxon>Asteraceae</taxon>
        <taxon>Asteroideae</taxon>
        <taxon>Anthemideae</taxon>
        <taxon>Anthemidinae</taxon>
        <taxon>Tanacetum</taxon>
    </lineage>
</organism>
<proteinExistence type="predicted"/>
<feature type="transmembrane region" description="Helical" evidence="1">
    <location>
        <begin position="119"/>
        <end position="138"/>
    </location>
</feature>
<feature type="transmembrane region" description="Helical" evidence="1">
    <location>
        <begin position="15"/>
        <end position="35"/>
    </location>
</feature>
<gene>
    <name evidence="2" type="ORF">Tci_692985</name>
</gene>
<keyword evidence="1" id="KW-0472">Membrane</keyword>
<comment type="caution">
    <text evidence="2">The sequence shown here is derived from an EMBL/GenBank/DDBJ whole genome shotgun (WGS) entry which is preliminary data.</text>
</comment>
<evidence type="ECO:0000313" key="2">
    <source>
        <dbReference type="EMBL" id="GFB21014.1"/>
    </source>
</evidence>
<keyword evidence="1" id="KW-0812">Transmembrane</keyword>
<evidence type="ECO:0000256" key="1">
    <source>
        <dbReference type="SAM" id="Phobius"/>
    </source>
</evidence>
<sequence>MTPVQPQMNPLYSQISTYSFIVWTFLDPILYLAGLKTSWTYSPKRPVIYHCVQEMDFKRFVIQGIDDEFNFLPEEVHPFVSSFPEASEKSKDAGKRKLTADSLGEGSYHWAQKALFKRVRLLVMPQLLLMLIVILIYLDRASCDAIRERKIKRDKAYDEMEKKCNEALQDLDKNPLVSYMCSEIEVLQGQVNGHNNEYGKLLLKEKK</sequence>
<dbReference type="AlphaFoldDB" id="A0A699L106"/>
<keyword evidence="1" id="KW-1133">Transmembrane helix</keyword>
<protein>
    <submittedName>
        <fullName evidence="2">Uncharacterized protein</fullName>
    </submittedName>
</protein>